<gene>
    <name evidence="2" type="ORF">Q0812_02420</name>
</gene>
<protein>
    <submittedName>
        <fullName evidence="2">Uncharacterized protein</fullName>
    </submittedName>
</protein>
<feature type="compositionally biased region" description="Polar residues" evidence="1">
    <location>
        <begin position="55"/>
        <end position="69"/>
    </location>
</feature>
<proteinExistence type="predicted"/>
<reference evidence="2" key="1">
    <citation type="submission" date="2023-07" db="EMBL/GenBank/DDBJ databases">
        <title>Brevundimonas soil sp. nov., isolated from the soil of chemical plant.</title>
        <authorList>
            <person name="Wu N."/>
        </authorList>
    </citation>
    <scope>NUCLEOTIDE SEQUENCE</scope>
    <source>
        <strain evidence="2">XZ-24</strain>
    </source>
</reference>
<sequence length="69" mass="7706">MSKAPPIPPEQQSFGEKQVDVSGEDQDRRDLKINAQSGQPGDADVNKDQQGRFGNISQNLTPQRRTQDR</sequence>
<organism evidence="2 3">
    <name type="scientific">Peiella sedimenti</name>
    <dbReference type="NCBI Taxonomy" id="3061083"/>
    <lineage>
        <taxon>Bacteria</taxon>
        <taxon>Pseudomonadati</taxon>
        <taxon>Pseudomonadota</taxon>
        <taxon>Alphaproteobacteria</taxon>
        <taxon>Caulobacterales</taxon>
        <taxon>Caulobacteraceae</taxon>
        <taxon>Peiella</taxon>
    </lineage>
</organism>
<accession>A0ABT8SIS9</accession>
<comment type="caution">
    <text evidence="2">The sequence shown here is derived from an EMBL/GenBank/DDBJ whole genome shotgun (WGS) entry which is preliminary data.</text>
</comment>
<evidence type="ECO:0000313" key="3">
    <source>
        <dbReference type="Proteomes" id="UP001169063"/>
    </source>
</evidence>
<dbReference type="EMBL" id="JAUKTR010000001">
    <property type="protein sequence ID" value="MDO1558286.1"/>
    <property type="molecule type" value="Genomic_DNA"/>
</dbReference>
<feature type="region of interest" description="Disordered" evidence="1">
    <location>
        <begin position="1"/>
        <end position="69"/>
    </location>
</feature>
<evidence type="ECO:0000313" key="2">
    <source>
        <dbReference type="EMBL" id="MDO1558286.1"/>
    </source>
</evidence>
<dbReference type="Proteomes" id="UP001169063">
    <property type="component" value="Unassembled WGS sequence"/>
</dbReference>
<name>A0ABT8SIS9_9CAUL</name>
<evidence type="ECO:0000256" key="1">
    <source>
        <dbReference type="SAM" id="MobiDB-lite"/>
    </source>
</evidence>
<keyword evidence="3" id="KW-1185">Reference proteome</keyword>
<dbReference type="RefSeq" id="WP_302108706.1">
    <property type="nucleotide sequence ID" value="NZ_JAUKTR010000001.1"/>
</dbReference>